<gene>
    <name evidence="1" type="ORF">LNTAR_07024</name>
</gene>
<dbReference type="EMBL" id="ABCK01000012">
    <property type="protein sequence ID" value="EDM26976.1"/>
    <property type="molecule type" value="Genomic_DNA"/>
</dbReference>
<evidence type="ECO:0000313" key="2">
    <source>
        <dbReference type="Proteomes" id="UP000004947"/>
    </source>
</evidence>
<dbReference type="eggNOG" id="COG2165">
    <property type="taxonomic scope" value="Bacteria"/>
</dbReference>
<dbReference type="PANTHER" id="PTHR30093">
    <property type="entry name" value="GENERAL SECRETION PATHWAY PROTEIN G"/>
    <property type="match status" value="1"/>
</dbReference>
<dbReference type="NCBIfam" id="TIGR02532">
    <property type="entry name" value="IV_pilin_GFxxxE"/>
    <property type="match status" value="1"/>
</dbReference>
<reference evidence="1 2" key="1">
    <citation type="journal article" date="2010" name="J. Bacteriol.">
        <title>Genome sequence of Lentisphaera araneosa HTCC2155T, the type species of the order Lentisphaerales in the phylum Lentisphaerae.</title>
        <authorList>
            <person name="Thrash J.C."/>
            <person name="Cho J.C."/>
            <person name="Vergin K.L."/>
            <person name="Morris R.M."/>
            <person name="Giovannoni S.J."/>
        </authorList>
    </citation>
    <scope>NUCLEOTIDE SEQUENCE [LARGE SCALE GENOMIC DNA]</scope>
    <source>
        <strain evidence="1 2">HTCC2155</strain>
    </source>
</reference>
<dbReference type="InterPro" id="IPR045584">
    <property type="entry name" value="Pilin-like"/>
</dbReference>
<dbReference type="Proteomes" id="UP000004947">
    <property type="component" value="Unassembled WGS sequence"/>
</dbReference>
<protein>
    <recommendedName>
        <fullName evidence="3">Prepilin-type N-terminal cleavage/methylation domain-containing protein</fullName>
    </recommendedName>
</protein>
<name>A6DMU0_9BACT</name>
<sequence length="220" mass="23919">MRKKFSLIELLVVVAIIGILASLLAPTLKSARGKSKAAVCKSTIGQLGVSAYMFADDNDGNIPLSTSVIGGFPNTNGRWWTHALDGGGYVKWTEAAMSCPSLPYEGDWSDEDYVTYGASRHGGRTGEITSPYGGFKLTEVESPSEFFWFADSAKTDNSGTLHQWNNFLYHSGADQRIHTRHDEAANLWFADGHVSSNKIGALMNLGIGYIRTENGTALNF</sequence>
<keyword evidence="2" id="KW-1185">Reference proteome</keyword>
<evidence type="ECO:0008006" key="3">
    <source>
        <dbReference type="Google" id="ProtNLM"/>
    </source>
</evidence>
<dbReference type="InterPro" id="IPR012902">
    <property type="entry name" value="N_methyl_site"/>
</dbReference>
<organism evidence="1 2">
    <name type="scientific">Lentisphaera araneosa HTCC2155</name>
    <dbReference type="NCBI Taxonomy" id="313628"/>
    <lineage>
        <taxon>Bacteria</taxon>
        <taxon>Pseudomonadati</taxon>
        <taxon>Lentisphaerota</taxon>
        <taxon>Lentisphaeria</taxon>
        <taxon>Lentisphaerales</taxon>
        <taxon>Lentisphaeraceae</taxon>
        <taxon>Lentisphaera</taxon>
    </lineage>
</organism>
<dbReference type="SUPFAM" id="SSF54523">
    <property type="entry name" value="Pili subunits"/>
    <property type="match status" value="1"/>
</dbReference>
<accession>A6DMU0</accession>
<dbReference type="RefSeq" id="WP_007279183.1">
    <property type="nucleotide sequence ID" value="NZ_ABCK01000012.1"/>
</dbReference>
<dbReference type="Gene3D" id="3.30.700.10">
    <property type="entry name" value="Glycoprotein, Type 4 Pilin"/>
    <property type="match status" value="1"/>
</dbReference>
<comment type="caution">
    <text evidence="1">The sequence shown here is derived from an EMBL/GenBank/DDBJ whole genome shotgun (WGS) entry which is preliminary data.</text>
</comment>
<dbReference type="AlphaFoldDB" id="A6DMU0"/>
<proteinExistence type="predicted"/>
<evidence type="ECO:0000313" key="1">
    <source>
        <dbReference type="EMBL" id="EDM26976.1"/>
    </source>
</evidence>
<dbReference type="STRING" id="313628.LNTAR_07024"/>